<sequence length="253" mass="28355">MGGIVEIMFDGSRVSNFTALAVMQLPCIERLSFRDCENVDLFDLNNLIGKCMLAPGFATLRNSETPQQLIDLTNCGKWTKRDDEGVGSKVLMLLYGLGLLFPNIDTKPALCTNCPWDPSGVTFAAADCPEELASFDLTHPSAVELSKSLCWKDLRRATCDFCCANLELSEGVDEMECQDDTCIMWNSVKVCVSRDCTKPMRRSCRVEGCKAIICWTCADFCDPQCCWTVCGTRNTRRLRRGTLYAVWYFTLYA</sequence>
<dbReference type="Proteomes" id="UP000070544">
    <property type="component" value="Unassembled WGS sequence"/>
</dbReference>
<gene>
    <name evidence="1" type="ORF">M427DRAFT_59245</name>
</gene>
<proteinExistence type="predicted"/>
<keyword evidence="2" id="KW-1185">Reference proteome</keyword>
<dbReference type="EMBL" id="KQ965785">
    <property type="protein sequence ID" value="KXS12721.1"/>
    <property type="molecule type" value="Genomic_DNA"/>
</dbReference>
<evidence type="ECO:0000313" key="1">
    <source>
        <dbReference type="EMBL" id="KXS12721.1"/>
    </source>
</evidence>
<dbReference type="AlphaFoldDB" id="A0A139A7D8"/>
<name>A0A139A7D8_GONPJ</name>
<organism evidence="1 2">
    <name type="scientific">Gonapodya prolifera (strain JEL478)</name>
    <name type="common">Monoblepharis prolifera</name>
    <dbReference type="NCBI Taxonomy" id="1344416"/>
    <lineage>
        <taxon>Eukaryota</taxon>
        <taxon>Fungi</taxon>
        <taxon>Fungi incertae sedis</taxon>
        <taxon>Chytridiomycota</taxon>
        <taxon>Chytridiomycota incertae sedis</taxon>
        <taxon>Monoblepharidomycetes</taxon>
        <taxon>Monoblepharidales</taxon>
        <taxon>Gonapodyaceae</taxon>
        <taxon>Gonapodya</taxon>
    </lineage>
</organism>
<protein>
    <submittedName>
        <fullName evidence="1">Uncharacterized protein</fullName>
    </submittedName>
</protein>
<evidence type="ECO:0000313" key="2">
    <source>
        <dbReference type="Proteomes" id="UP000070544"/>
    </source>
</evidence>
<reference evidence="1 2" key="1">
    <citation type="journal article" date="2015" name="Genome Biol. Evol.">
        <title>Phylogenomic analyses indicate that early fungi evolved digesting cell walls of algal ancestors of land plants.</title>
        <authorList>
            <person name="Chang Y."/>
            <person name="Wang S."/>
            <person name="Sekimoto S."/>
            <person name="Aerts A.L."/>
            <person name="Choi C."/>
            <person name="Clum A."/>
            <person name="LaButti K.M."/>
            <person name="Lindquist E.A."/>
            <person name="Yee Ngan C."/>
            <person name="Ohm R.A."/>
            <person name="Salamov A.A."/>
            <person name="Grigoriev I.V."/>
            <person name="Spatafora J.W."/>
            <person name="Berbee M.L."/>
        </authorList>
    </citation>
    <scope>NUCLEOTIDE SEQUENCE [LARGE SCALE GENOMIC DNA]</scope>
    <source>
        <strain evidence="1 2">JEL478</strain>
    </source>
</reference>
<accession>A0A139A7D8</accession>